<evidence type="ECO:0000313" key="1">
    <source>
        <dbReference type="EMBL" id="EGG15596.1"/>
    </source>
</evidence>
<dbReference type="SUPFAM" id="SSF56849">
    <property type="entry name" value="delta-Endotoxin (insectocide), N-terminal domain"/>
    <property type="match status" value="1"/>
</dbReference>
<proteinExistence type="predicted"/>
<dbReference type="Gene3D" id="1.20.190.10">
    <property type="entry name" value="Pesticidal crystal protein, N-terminal domain"/>
    <property type="match status" value="1"/>
</dbReference>
<reference evidence="2" key="1">
    <citation type="journal article" date="2011" name="Genome Res.">
        <title>Phylogeny-wide analysis of social amoeba genomes highlights ancient origins for complex intercellular communication.</title>
        <authorList>
            <person name="Heidel A.J."/>
            <person name="Lawal H.M."/>
            <person name="Felder M."/>
            <person name="Schilde C."/>
            <person name="Helps N.R."/>
            <person name="Tunggal B."/>
            <person name="Rivero F."/>
            <person name="John U."/>
            <person name="Schleicher M."/>
            <person name="Eichinger L."/>
            <person name="Platzer M."/>
            <person name="Noegel A.A."/>
            <person name="Schaap P."/>
            <person name="Gloeckner G."/>
        </authorList>
    </citation>
    <scope>NUCLEOTIDE SEQUENCE [LARGE SCALE GENOMIC DNA]</scope>
    <source>
        <strain evidence="2">SH3</strain>
    </source>
</reference>
<dbReference type="GeneID" id="14867030"/>
<accession>F4QA77</accession>
<dbReference type="AlphaFoldDB" id="F4QA77"/>
<organism evidence="1 2">
    <name type="scientific">Cavenderia fasciculata</name>
    <name type="common">Slime mold</name>
    <name type="synonym">Dictyostelium fasciculatum</name>
    <dbReference type="NCBI Taxonomy" id="261658"/>
    <lineage>
        <taxon>Eukaryota</taxon>
        <taxon>Amoebozoa</taxon>
        <taxon>Evosea</taxon>
        <taxon>Eumycetozoa</taxon>
        <taxon>Dictyostelia</taxon>
        <taxon>Acytosteliales</taxon>
        <taxon>Cavenderiaceae</taxon>
        <taxon>Cavenderia</taxon>
    </lineage>
</organism>
<name>F4QA77_CACFS</name>
<evidence type="ECO:0008006" key="3">
    <source>
        <dbReference type="Google" id="ProtNLM"/>
    </source>
</evidence>
<keyword evidence="2" id="KW-1185">Reference proteome</keyword>
<dbReference type="PANTHER" id="PTHR38082">
    <property type="entry name" value="ENDOTOXIN_N DOMAIN-CONTAINING PROTEIN"/>
    <property type="match status" value="1"/>
</dbReference>
<sequence length="507" mass="57463">MVKVGKLAKALGNSTKDNIQEKAEEFGNQLKENPLAVIDVSIVVNFVQDPLGVLEETLTDPEFIGSCISTALECVPGVGPILASVFSMFWPADPAKQPITQEELDKRLEEFKTEMIGIMDKKIADSEVKTWKNICEAFFNGIVSSAPILQDKINTLKHRLAEDGKADSSLKTYVREALELQRVQIKTIIQFCASKEFQKDTVKFYQDSLFMYLSVMNVLNTWWYQLDVDPYFISGKAANENAGEVKSLRERIHITLQKGITDIAAGARQAKADEIPDFFNNGHLLLKNDAWWYPVKLLIHPEQKRPVDTSFANRTFYCDPLVLPDLENAYIYRVDAAYFYPGQKQDYMEGRRNFPPSIEPVSGCYGLYPTPGSSLPIKINGGKRKVQVRILTSSSLTKTTLHCCDTQSYDYETRKNKFNRSIVDPLGVVETTYLNSGLAWSQLMHTNSLELGFSGFFPQFKYYPERVFFVEFIVHDKSDQSPLTDVPLPADNEVFFSAAPEEEEEDY</sequence>
<dbReference type="EMBL" id="GL883026">
    <property type="protein sequence ID" value="EGG15596.1"/>
    <property type="molecule type" value="Genomic_DNA"/>
</dbReference>
<gene>
    <name evidence="1" type="ORF">DFA_10438</name>
</gene>
<dbReference type="GO" id="GO:0090729">
    <property type="term" value="F:toxin activity"/>
    <property type="evidence" value="ECO:0007669"/>
    <property type="project" value="InterPro"/>
</dbReference>
<protein>
    <recommendedName>
        <fullName evidence="3">Pesticidal crystal protein N-terminal domain-containing protein</fullName>
    </recommendedName>
</protein>
<dbReference type="OMA" id="PINMICA"/>
<dbReference type="OrthoDB" id="22869at2759"/>
<dbReference type="PANTHER" id="PTHR38082:SF2">
    <property type="entry name" value="PESTICIDAL CRYSTAL PROTEIN N-TERMINAL DOMAIN-CONTAINING PROTEIN"/>
    <property type="match status" value="1"/>
</dbReference>
<dbReference type="Proteomes" id="UP000007797">
    <property type="component" value="Unassembled WGS sequence"/>
</dbReference>
<dbReference type="InterPro" id="IPR036716">
    <property type="entry name" value="Pest_crys_N_sf"/>
</dbReference>
<dbReference type="RefSeq" id="XP_004354338.1">
    <property type="nucleotide sequence ID" value="XM_004354286.1"/>
</dbReference>
<evidence type="ECO:0000313" key="2">
    <source>
        <dbReference type="Proteomes" id="UP000007797"/>
    </source>
</evidence>
<dbReference type="KEGG" id="dfa:DFA_10438"/>